<dbReference type="Gene3D" id="2.70.150.10">
    <property type="entry name" value="Calcium-transporting ATPase, cytoplasmic transduction domain A"/>
    <property type="match status" value="1"/>
</dbReference>
<keyword evidence="8 15" id="KW-0547">Nucleotide-binding</keyword>
<dbReference type="PANTHER" id="PTHR48085">
    <property type="entry name" value="CADMIUM/ZINC-TRANSPORTING ATPASE HMA2-RELATED"/>
    <property type="match status" value="1"/>
</dbReference>
<dbReference type="SUPFAM" id="SSF56784">
    <property type="entry name" value="HAD-like"/>
    <property type="match status" value="1"/>
</dbReference>
<sequence length="820" mass="86664">MTKCNGHYCGCNRKETQSSGCAVITSNELAAAYDGLEDDDWGDVENIHTDSFRLVGLDCADCAAKLEKNIAQLSGVRTVKMNFGASKMLVEHTIGAGKIIKRVEEAGYRATLDVPGQSVRNTVFRLSGVDCADCAAKLEQKISGMSGVESAIINFGAAKMTVRHTVGVDEIIRGVQESGYKAEREGAAVDTGSRRSFWQDRKLMLTVLSGLFVLSGFTASVLSAPSLAVPALYLAAMLSGGLFVAKNAYYSLKSFSLDMNVLMTIAVVGASAIGEWAEGAVVVFLFALGNTLQAYSMEKTRNSIRALMELSPAEALVRRGGREMMLPVEDIVVGDIVIIKPGERIAVDGRVTTGVSMVNQAPITGESMPVEKTPGIEVFAGTINEEGSLEIEVTKAARDTMLARIIDMVEEAQGQRAPSQQFVDIFAKYYTPAVVAAAVAIAVIPPLFLGLELKPWLEKALILLVIACPCALVISTPVAIVSAIGSAARRGVLIKGGAYLEAAGALKVLAFDKTGTLTEGRPEVTDIIALAGHTGMDVLIVAAAVENRSQHPLARAVIRYAGQMGVNLPESSDFQSITGKGARAVVDGQCYYIGSPKLFIELHLDITAVEEAVVKLQKEGKTVIIVGSAHGIMGIIAVADRLRPNSTGALKGLRPAGIQKIVMLTGDNKITAEAIASDLSLDAYHADLLPGDKFEVIKKLQSQFGNVGMVGDGVNDAPALAAANIGIAMGGAGTDTALETADIALMADDLAKLPYTIRLSRRALGIIKQNIAFALLVKAVFIAGTFWGITNLWMAVFADTGAALLVIANGMRLMRVNDNQ</sequence>
<evidence type="ECO:0000256" key="3">
    <source>
        <dbReference type="ARBA" id="ARBA00022475"/>
    </source>
</evidence>
<evidence type="ECO:0000256" key="13">
    <source>
        <dbReference type="ARBA" id="ARBA00039103"/>
    </source>
</evidence>
<dbReference type="InterPro" id="IPR036412">
    <property type="entry name" value="HAD-like_sf"/>
</dbReference>
<dbReference type="InterPro" id="IPR027256">
    <property type="entry name" value="P-typ_ATPase_IB"/>
</dbReference>
<organism evidence="17 18">
    <name type="scientific">Desulfotruncus arcticus DSM 17038</name>
    <dbReference type="NCBI Taxonomy" id="1121424"/>
    <lineage>
        <taxon>Bacteria</taxon>
        <taxon>Bacillati</taxon>
        <taxon>Bacillota</taxon>
        <taxon>Clostridia</taxon>
        <taxon>Eubacteriales</taxon>
        <taxon>Desulfallaceae</taxon>
        <taxon>Desulfotruncus</taxon>
    </lineage>
</organism>
<accession>A0A1I2YI40</accession>
<evidence type="ECO:0000256" key="7">
    <source>
        <dbReference type="ARBA" id="ARBA00022723"/>
    </source>
</evidence>
<dbReference type="InterPro" id="IPR017969">
    <property type="entry name" value="Heavy-metal-associated_CS"/>
</dbReference>
<feature type="transmembrane region" description="Helical" evidence="15">
    <location>
        <begin position="460"/>
        <end position="485"/>
    </location>
</feature>
<evidence type="ECO:0000313" key="17">
    <source>
        <dbReference type="EMBL" id="SFH25127.1"/>
    </source>
</evidence>
<protein>
    <recommendedName>
        <fullName evidence="13">Cd(2+)-exporting ATPase</fullName>
        <ecNumber evidence="13">7.2.2.21</ecNumber>
    </recommendedName>
</protein>
<comment type="catalytic activity">
    <reaction evidence="14">
        <text>Cd(2+)(in) + ATP + H2O = Cd(2+)(out) + ADP + phosphate + H(+)</text>
        <dbReference type="Rhea" id="RHEA:12132"/>
        <dbReference type="ChEBI" id="CHEBI:15377"/>
        <dbReference type="ChEBI" id="CHEBI:15378"/>
        <dbReference type="ChEBI" id="CHEBI:30616"/>
        <dbReference type="ChEBI" id="CHEBI:43474"/>
        <dbReference type="ChEBI" id="CHEBI:48775"/>
        <dbReference type="ChEBI" id="CHEBI:456216"/>
        <dbReference type="EC" id="7.2.2.21"/>
    </reaction>
</comment>
<evidence type="ECO:0000256" key="9">
    <source>
        <dbReference type="ARBA" id="ARBA00022840"/>
    </source>
</evidence>
<dbReference type="FunFam" id="2.70.150.10:FF:000002">
    <property type="entry name" value="Copper-transporting ATPase 1, putative"/>
    <property type="match status" value="1"/>
</dbReference>
<evidence type="ECO:0000256" key="12">
    <source>
        <dbReference type="ARBA" id="ARBA00023136"/>
    </source>
</evidence>
<keyword evidence="7 15" id="KW-0479">Metal-binding</keyword>
<dbReference type="NCBIfam" id="TIGR01512">
    <property type="entry name" value="ATPase-IB2_Cd"/>
    <property type="match status" value="1"/>
</dbReference>
<dbReference type="GO" id="GO:0008551">
    <property type="term" value="F:P-type cadmium transporter activity"/>
    <property type="evidence" value="ECO:0007669"/>
    <property type="project" value="UniProtKB-EC"/>
</dbReference>
<dbReference type="InterPro" id="IPR059000">
    <property type="entry name" value="ATPase_P-type_domA"/>
</dbReference>
<keyword evidence="5" id="KW-0597">Phosphoprotein</keyword>
<gene>
    <name evidence="17" type="ORF">SAMN05660649_04427</name>
</gene>
<dbReference type="SUPFAM" id="SSF81653">
    <property type="entry name" value="Calcium ATPase, transduction domain A"/>
    <property type="match status" value="1"/>
</dbReference>
<comment type="subcellular location">
    <subcellularLocation>
        <location evidence="1">Cell membrane</location>
        <topology evidence="1">Multi-pass membrane protein</topology>
    </subcellularLocation>
</comment>
<dbReference type="GO" id="GO:0016887">
    <property type="term" value="F:ATP hydrolysis activity"/>
    <property type="evidence" value="ECO:0007669"/>
    <property type="project" value="InterPro"/>
</dbReference>
<dbReference type="STRING" id="341036.SAMN05660649_04427"/>
<keyword evidence="12 15" id="KW-0472">Membrane</keyword>
<dbReference type="Pfam" id="PF00403">
    <property type="entry name" value="HMA"/>
    <property type="match status" value="2"/>
</dbReference>
<dbReference type="GO" id="GO:0005886">
    <property type="term" value="C:plasma membrane"/>
    <property type="evidence" value="ECO:0007669"/>
    <property type="project" value="UniProtKB-SubCell"/>
</dbReference>
<dbReference type="SFLD" id="SFLDF00027">
    <property type="entry name" value="p-type_atpase"/>
    <property type="match status" value="1"/>
</dbReference>
<feature type="domain" description="HMA" evidence="16">
    <location>
        <begin position="48"/>
        <end position="111"/>
    </location>
</feature>
<feature type="transmembrane region" description="Helical" evidence="15">
    <location>
        <begin position="795"/>
        <end position="814"/>
    </location>
</feature>
<dbReference type="EMBL" id="FOOX01000021">
    <property type="protein sequence ID" value="SFH25127.1"/>
    <property type="molecule type" value="Genomic_DNA"/>
</dbReference>
<dbReference type="Gene3D" id="3.40.50.1000">
    <property type="entry name" value="HAD superfamily/HAD-like"/>
    <property type="match status" value="1"/>
</dbReference>
<evidence type="ECO:0000256" key="11">
    <source>
        <dbReference type="ARBA" id="ARBA00022989"/>
    </source>
</evidence>
<evidence type="ECO:0000256" key="4">
    <source>
        <dbReference type="ARBA" id="ARBA00022539"/>
    </source>
</evidence>
<evidence type="ECO:0000256" key="2">
    <source>
        <dbReference type="ARBA" id="ARBA00006024"/>
    </source>
</evidence>
<dbReference type="PROSITE" id="PS50846">
    <property type="entry name" value="HMA_2"/>
    <property type="match status" value="2"/>
</dbReference>
<dbReference type="SUPFAM" id="SSF81665">
    <property type="entry name" value="Calcium ATPase, transmembrane domain M"/>
    <property type="match status" value="1"/>
</dbReference>
<dbReference type="InterPro" id="IPR023299">
    <property type="entry name" value="ATPase_P-typ_cyto_dom_N"/>
</dbReference>
<keyword evidence="3 15" id="KW-1003">Cell membrane</keyword>
<evidence type="ECO:0000259" key="16">
    <source>
        <dbReference type="PROSITE" id="PS50846"/>
    </source>
</evidence>
<keyword evidence="9 15" id="KW-0067">ATP-binding</keyword>
<evidence type="ECO:0000256" key="10">
    <source>
        <dbReference type="ARBA" id="ARBA00022967"/>
    </source>
</evidence>
<dbReference type="NCBIfam" id="TIGR01494">
    <property type="entry name" value="ATPase_P-type"/>
    <property type="match status" value="1"/>
</dbReference>
<dbReference type="InterPro" id="IPR018303">
    <property type="entry name" value="ATPase_P-typ_P_site"/>
</dbReference>
<dbReference type="AlphaFoldDB" id="A0A1I2YI40"/>
<dbReference type="PRINTS" id="PR00941">
    <property type="entry name" value="CDATPASE"/>
</dbReference>
<keyword evidence="11 15" id="KW-1133">Transmembrane helix</keyword>
<dbReference type="PROSITE" id="PS01047">
    <property type="entry name" value="HMA_1"/>
    <property type="match status" value="1"/>
</dbReference>
<dbReference type="EC" id="7.2.2.21" evidence="13"/>
<keyword evidence="10" id="KW-1278">Translocase</keyword>
<dbReference type="CDD" id="cd00371">
    <property type="entry name" value="HMA"/>
    <property type="match status" value="2"/>
</dbReference>
<dbReference type="InterPro" id="IPR044492">
    <property type="entry name" value="P_typ_ATPase_HD_dom"/>
</dbReference>
<dbReference type="SUPFAM" id="SSF55008">
    <property type="entry name" value="HMA, heavy metal-associated domain"/>
    <property type="match status" value="2"/>
</dbReference>
<dbReference type="InterPro" id="IPR001757">
    <property type="entry name" value="P_typ_ATPase"/>
</dbReference>
<feature type="transmembrane region" description="Helical" evidence="15">
    <location>
        <begin position="429"/>
        <end position="448"/>
    </location>
</feature>
<dbReference type="GO" id="GO:0005524">
    <property type="term" value="F:ATP binding"/>
    <property type="evidence" value="ECO:0007669"/>
    <property type="project" value="UniProtKB-UniRule"/>
</dbReference>
<evidence type="ECO:0000313" key="18">
    <source>
        <dbReference type="Proteomes" id="UP000199337"/>
    </source>
</evidence>
<dbReference type="PRINTS" id="PR00119">
    <property type="entry name" value="CATATPASE"/>
</dbReference>
<feature type="domain" description="HMA" evidence="16">
    <location>
        <begin position="120"/>
        <end position="183"/>
    </location>
</feature>
<keyword evidence="4" id="KW-0104">Cadmium</keyword>
<evidence type="ECO:0000256" key="5">
    <source>
        <dbReference type="ARBA" id="ARBA00022553"/>
    </source>
</evidence>
<dbReference type="Gene3D" id="3.30.70.100">
    <property type="match status" value="2"/>
</dbReference>
<dbReference type="Pfam" id="PF00702">
    <property type="entry name" value="Hydrolase"/>
    <property type="match status" value="1"/>
</dbReference>
<dbReference type="Proteomes" id="UP000199337">
    <property type="component" value="Unassembled WGS sequence"/>
</dbReference>
<feature type="transmembrane region" description="Helical" evidence="15">
    <location>
        <begin position="227"/>
        <end position="245"/>
    </location>
</feature>
<comment type="similarity">
    <text evidence="2 15">Belongs to the cation transport ATPase (P-type) (TC 3.A.3) family. Type IB subfamily.</text>
</comment>
<keyword evidence="6 15" id="KW-0812">Transmembrane</keyword>
<dbReference type="InterPro" id="IPR023298">
    <property type="entry name" value="ATPase_P-typ_TM_dom_sf"/>
</dbReference>
<reference evidence="18" key="1">
    <citation type="submission" date="2016-10" db="EMBL/GenBank/DDBJ databases">
        <authorList>
            <person name="Varghese N."/>
            <person name="Submissions S."/>
        </authorList>
    </citation>
    <scope>NUCLEOTIDE SEQUENCE [LARGE SCALE GENOMIC DNA]</scope>
    <source>
        <strain evidence="18">DSM 17038</strain>
    </source>
</reference>
<evidence type="ECO:0000256" key="14">
    <source>
        <dbReference type="ARBA" id="ARBA00049338"/>
    </source>
</evidence>
<evidence type="ECO:0000256" key="1">
    <source>
        <dbReference type="ARBA" id="ARBA00004651"/>
    </source>
</evidence>
<dbReference type="InterPro" id="IPR036163">
    <property type="entry name" value="HMA_dom_sf"/>
</dbReference>
<dbReference type="SFLD" id="SFLDS00003">
    <property type="entry name" value="Haloacid_Dehalogenase"/>
    <property type="match status" value="1"/>
</dbReference>
<dbReference type="Gene3D" id="3.40.1110.10">
    <property type="entry name" value="Calcium-transporting ATPase, cytoplasmic domain N"/>
    <property type="match status" value="1"/>
</dbReference>
<evidence type="ECO:0000256" key="8">
    <source>
        <dbReference type="ARBA" id="ARBA00022741"/>
    </source>
</evidence>
<dbReference type="NCBIfam" id="TIGR01525">
    <property type="entry name" value="ATPase-IB_hvy"/>
    <property type="match status" value="1"/>
</dbReference>
<feature type="transmembrane region" description="Helical" evidence="15">
    <location>
        <begin position="203"/>
        <end position="221"/>
    </location>
</feature>
<dbReference type="PANTHER" id="PTHR48085:SF5">
    <property type="entry name" value="CADMIUM_ZINC-TRANSPORTING ATPASE HMA4-RELATED"/>
    <property type="match status" value="1"/>
</dbReference>
<dbReference type="InterPro" id="IPR023214">
    <property type="entry name" value="HAD_sf"/>
</dbReference>
<dbReference type="InterPro" id="IPR051014">
    <property type="entry name" value="Cation_Transport_ATPase_IB"/>
</dbReference>
<dbReference type="OrthoDB" id="9760364at2"/>
<dbReference type="InterPro" id="IPR006121">
    <property type="entry name" value="HMA_dom"/>
</dbReference>
<dbReference type="GO" id="GO:0046872">
    <property type="term" value="F:metal ion binding"/>
    <property type="evidence" value="ECO:0007669"/>
    <property type="project" value="UniProtKB-KW"/>
</dbReference>
<keyword evidence="18" id="KW-1185">Reference proteome</keyword>
<proteinExistence type="inferred from homology"/>
<name>A0A1I2YI40_9FIRM</name>
<dbReference type="SFLD" id="SFLDG00002">
    <property type="entry name" value="C1.7:_P-type_atpase_like"/>
    <property type="match status" value="1"/>
</dbReference>
<dbReference type="RefSeq" id="WP_092474471.1">
    <property type="nucleotide sequence ID" value="NZ_FOOX01000021.1"/>
</dbReference>
<dbReference type="Pfam" id="PF00122">
    <property type="entry name" value="E1-E2_ATPase"/>
    <property type="match status" value="1"/>
</dbReference>
<dbReference type="InterPro" id="IPR008250">
    <property type="entry name" value="ATPase_P-typ_transduc_dom_A_sf"/>
</dbReference>
<evidence type="ECO:0000256" key="6">
    <source>
        <dbReference type="ARBA" id="ARBA00022692"/>
    </source>
</evidence>
<evidence type="ECO:0000256" key="15">
    <source>
        <dbReference type="RuleBase" id="RU362081"/>
    </source>
</evidence>
<dbReference type="PROSITE" id="PS00154">
    <property type="entry name" value="ATPASE_E1_E2"/>
    <property type="match status" value="1"/>
</dbReference>